<evidence type="ECO:0000259" key="5">
    <source>
        <dbReference type="PROSITE" id="PS50002"/>
    </source>
</evidence>
<dbReference type="GO" id="GO:0001881">
    <property type="term" value="P:receptor recycling"/>
    <property type="evidence" value="ECO:0007669"/>
    <property type="project" value="TreeGrafter"/>
</dbReference>
<feature type="domain" description="SAM" evidence="7">
    <location>
        <begin position="169"/>
        <end position="232"/>
    </location>
</feature>
<dbReference type="GO" id="GO:0007032">
    <property type="term" value="P:endosome organization"/>
    <property type="evidence" value="ECO:0007669"/>
    <property type="project" value="TreeGrafter"/>
</dbReference>
<gene>
    <name evidence="8" type="ORF">FMOSSE_LOCUS3373</name>
</gene>
<dbReference type="InterPro" id="IPR045188">
    <property type="entry name" value="Boi1/Boi2-like"/>
</dbReference>
<dbReference type="PANTHER" id="PTHR22902">
    <property type="entry name" value="SESQUIPEDALIAN"/>
    <property type="match status" value="1"/>
</dbReference>
<dbReference type="Pfam" id="PF07647">
    <property type="entry name" value="SAM_2"/>
    <property type="match status" value="1"/>
</dbReference>
<feature type="compositionally biased region" description="Polar residues" evidence="4">
    <location>
        <begin position="566"/>
        <end position="583"/>
    </location>
</feature>
<feature type="domain" description="PH" evidence="6">
    <location>
        <begin position="424"/>
        <end position="520"/>
    </location>
</feature>
<dbReference type="PROSITE" id="PS50003">
    <property type="entry name" value="PH_DOMAIN"/>
    <property type="match status" value="1"/>
</dbReference>
<keyword evidence="9" id="KW-1185">Reference proteome</keyword>
<dbReference type="PANTHER" id="PTHR22902:SF27">
    <property type="entry name" value="PLECKSTRIN HOMOLOGY DOMAIN-CONTAINING FAMILY A MEMBER 3"/>
    <property type="match status" value="1"/>
</dbReference>
<dbReference type="Gene3D" id="2.30.30.40">
    <property type="entry name" value="SH3 Domains"/>
    <property type="match status" value="1"/>
</dbReference>
<evidence type="ECO:0000259" key="7">
    <source>
        <dbReference type="PROSITE" id="PS50105"/>
    </source>
</evidence>
<dbReference type="SMART" id="SM00326">
    <property type="entry name" value="SH3"/>
    <property type="match status" value="1"/>
</dbReference>
<dbReference type="Gene3D" id="2.30.29.30">
    <property type="entry name" value="Pleckstrin-homology domain (PH domain)/Phosphotyrosine-binding domain (PTB)"/>
    <property type="match status" value="1"/>
</dbReference>
<comment type="caution">
    <text evidence="8">The sequence shown here is derived from an EMBL/GenBank/DDBJ whole genome shotgun (WGS) entry which is preliminary data.</text>
</comment>
<keyword evidence="1 3" id="KW-0728">SH3 domain</keyword>
<feature type="region of interest" description="Disordered" evidence="4">
    <location>
        <begin position="235"/>
        <end position="254"/>
    </location>
</feature>
<dbReference type="SMART" id="SM00454">
    <property type="entry name" value="SAM"/>
    <property type="match status" value="1"/>
</dbReference>
<evidence type="ECO:0000313" key="9">
    <source>
        <dbReference type="Proteomes" id="UP000789375"/>
    </source>
</evidence>
<dbReference type="Pfam" id="PF00169">
    <property type="entry name" value="PH"/>
    <property type="match status" value="1"/>
</dbReference>
<dbReference type="AlphaFoldDB" id="A0A9N8WFF9"/>
<dbReference type="InterPro" id="IPR001452">
    <property type="entry name" value="SH3_domain"/>
</dbReference>
<organism evidence="8 9">
    <name type="scientific">Funneliformis mosseae</name>
    <name type="common">Endomycorrhizal fungus</name>
    <name type="synonym">Glomus mosseae</name>
    <dbReference type="NCBI Taxonomy" id="27381"/>
    <lineage>
        <taxon>Eukaryota</taxon>
        <taxon>Fungi</taxon>
        <taxon>Fungi incertae sedis</taxon>
        <taxon>Mucoromycota</taxon>
        <taxon>Glomeromycotina</taxon>
        <taxon>Glomeromycetes</taxon>
        <taxon>Glomerales</taxon>
        <taxon>Glomeraceae</taxon>
        <taxon>Funneliformis</taxon>
    </lineage>
</organism>
<dbReference type="CDD" id="cd09535">
    <property type="entry name" value="SAM_BOI-like_fungal"/>
    <property type="match status" value="1"/>
</dbReference>
<dbReference type="PROSITE" id="PS50105">
    <property type="entry name" value="SAM_DOMAIN"/>
    <property type="match status" value="1"/>
</dbReference>
<dbReference type="CDD" id="cd00174">
    <property type="entry name" value="SH3"/>
    <property type="match status" value="1"/>
</dbReference>
<dbReference type="GO" id="GO:0005769">
    <property type="term" value="C:early endosome"/>
    <property type="evidence" value="ECO:0007669"/>
    <property type="project" value="TreeGrafter"/>
</dbReference>
<dbReference type="SUPFAM" id="SSF50044">
    <property type="entry name" value="SH3-domain"/>
    <property type="match status" value="1"/>
</dbReference>
<dbReference type="InterPro" id="IPR001660">
    <property type="entry name" value="SAM"/>
</dbReference>
<keyword evidence="2" id="KW-0597">Phosphoprotein</keyword>
<feature type="compositionally biased region" description="Polar residues" evidence="4">
    <location>
        <begin position="605"/>
        <end position="621"/>
    </location>
</feature>
<dbReference type="InterPro" id="IPR001849">
    <property type="entry name" value="PH_domain"/>
</dbReference>
<proteinExistence type="predicted"/>
<evidence type="ECO:0000256" key="1">
    <source>
        <dbReference type="ARBA" id="ARBA00022443"/>
    </source>
</evidence>
<dbReference type="InterPro" id="IPR011993">
    <property type="entry name" value="PH-like_dom_sf"/>
</dbReference>
<dbReference type="GO" id="GO:0055037">
    <property type="term" value="C:recycling endosome"/>
    <property type="evidence" value="ECO:0007669"/>
    <property type="project" value="TreeGrafter"/>
</dbReference>
<reference evidence="8" key="1">
    <citation type="submission" date="2021-06" db="EMBL/GenBank/DDBJ databases">
        <authorList>
            <person name="Kallberg Y."/>
            <person name="Tangrot J."/>
            <person name="Rosling A."/>
        </authorList>
    </citation>
    <scope>NUCLEOTIDE SEQUENCE</scope>
    <source>
        <strain evidence="8">87-6 pot B 2015</strain>
    </source>
</reference>
<dbReference type="SUPFAM" id="SSF50729">
    <property type="entry name" value="PH domain-like"/>
    <property type="match status" value="1"/>
</dbReference>
<sequence length="665" mass="75585">MTLEKVYAIYSFLADCDEELDFKYGEPIIVLEKDEMYGDGWWKGRNIRGRVGLFPMNYTSNDNPRDPLEHKNLRNNNLSKPVSPPPFSIDETIDEIQDKLQRMMLKKSSSLSTSSSYVSAPISSEKTSPTNSQLLNTFDNFKNLSFSTSSSDNNYINEDLKFKDHPSTWDVQQVCQWLDEKGYHYERKHFIENDITGDILLELNLVTLKEINISSFGKRIRLKNEIALLKNQYSTNGNVHDDQTQSKTLSGSSFGGSDINVPNHSLSNVDETFSDFSSKLHSDLQTIPPSSKDSEPSMIVKKPSRSFLKFGSFSKATNKKEKVKKFDKQEVKPKIEKIFNNKDDVRPTSEVEKRSLRFILRKNKKSILDRNSLVENQLGFFKELLVDDESHEDIDSKNRGASYYSEPDHSSVNYIDDDILRIGEPDHQGSLMKQGDKYKTWRKRYCILKGSNLYYLQDDKTMKTKGHINLTGYRVIPDENIYQGKYGFKLVHDTERPHFFAHENLATTKAWMKAIIKSTIERNIAAPVVSSNSVSTITLSEAASRMVPSRPAPSPPLVTNNNTTNLSPRRPSTSDSEQGSEISLQHKLKVQPTRTPPSYPKPSTLKISSRPTSPVSNFNSPTKKRSDSVTNQPKFPSMSVSLLNAHRSPACHENKFSGISMGYYV</sequence>
<dbReference type="GO" id="GO:0005802">
    <property type="term" value="C:trans-Golgi network"/>
    <property type="evidence" value="ECO:0007669"/>
    <property type="project" value="TreeGrafter"/>
</dbReference>
<dbReference type="EMBL" id="CAJVPP010000498">
    <property type="protein sequence ID" value="CAG8487935.1"/>
    <property type="molecule type" value="Genomic_DNA"/>
</dbReference>
<evidence type="ECO:0000313" key="8">
    <source>
        <dbReference type="EMBL" id="CAG8487935.1"/>
    </source>
</evidence>
<dbReference type="InterPro" id="IPR036028">
    <property type="entry name" value="SH3-like_dom_sf"/>
</dbReference>
<evidence type="ECO:0000256" key="2">
    <source>
        <dbReference type="ARBA" id="ARBA00022553"/>
    </source>
</evidence>
<dbReference type="GO" id="GO:0042147">
    <property type="term" value="P:retrograde transport, endosome to Golgi"/>
    <property type="evidence" value="ECO:0007669"/>
    <property type="project" value="TreeGrafter"/>
</dbReference>
<evidence type="ECO:0000259" key="6">
    <source>
        <dbReference type="PROSITE" id="PS50003"/>
    </source>
</evidence>
<evidence type="ECO:0000256" key="4">
    <source>
        <dbReference type="SAM" id="MobiDB-lite"/>
    </source>
</evidence>
<dbReference type="PROSITE" id="PS50002">
    <property type="entry name" value="SH3"/>
    <property type="match status" value="1"/>
</dbReference>
<protein>
    <submittedName>
        <fullName evidence="8">4074_t:CDS:1</fullName>
    </submittedName>
</protein>
<dbReference type="Proteomes" id="UP000789375">
    <property type="component" value="Unassembled WGS sequence"/>
</dbReference>
<dbReference type="SMART" id="SM00233">
    <property type="entry name" value="PH"/>
    <property type="match status" value="1"/>
</dbReference>
<dbReference type="SUPFAM" id="SSF47769">
    <property type="entry name" value="SAM/Pointed domain"/>
    <property type="match status" value="1"/>
</dbReference>
<feature type="region of interest" description="Disordered" evidence="4">
    <location>
        <begin position="544"/>
        <end position="635"/>
    </location>
</feature>
<evidence type="ECO:0000256" key="3">
    <source>
        <dbReference type="PROSITE-ProRule" id="PRU00192"/>
    </source>
</evidence>
<accession>A0A9N8WFF9</accession>
<feature type="domain" description="SH3" evidence="5">
    <location>
        <begin position="1"/>
        <end position="64"/>
    </location>
</feature>
<dbReference type="GO" id="GO:0005829">
    <property type="term" value="C:cytosol"/>
    <property type="evidence" value="ECO:0007669"/>
    <property type="project" value="GOC"/>
</dbReference>
<dbReference type="Gene3D" id="1.10.150.50">
    <property type="entry name" value="Transcription Factor, Ets-1"/>
    <property type="match status" value="1"/>
</dbReference>
<name>A0A9N8WFF9_FUNMO</name>
<dbReference type="InterPro" id="IPR013761">
    <property type="entry name" value="SAM/pointed_sf"/>
</dbReference>
<dbReference type="PRINTS" id="PR00452">
    <property type="entry name" value="SH3DOMAIN"/>
</dbReference>
<dbReference type="Pfam" id="PF14604">
    <property type="entry name" value="SH3_9"/>
    <property type="match status" value="1"/>
</dbReference>